<organism evidence="1">
    <name type="scientific">Anopheles darlingi</name>
    <name type="common">Mosquito</name>
    <dbReference type="NCBI Taxonomy" id="43151"/>
    <lineage>
        <taxon>Eukaryota</taxon>
        <taxon>Metazoa</taxon>
        <taxon>Ecdysozoa</taxon>
        <taxon>Arthropoda</taxon>
        <taxon>Hexapoda</taxon>
        <taxon>Insecta</taxon>
        <taxon>Pterygota</taxon>
        <taxon>Neoptera</taxon>
        <taxon>Endopterygota</taxon>
        <taxon>Diptera</taxon>
        <taxon>Nematocera</taxon>
        <taxon>Culicoidea</taxon>
        <taxon>Culicidae</taxon>
        <taxon>Anophelinae</taxon>
        <taxon>Anopheles</taxon>
    </lineage>
</organism>
<reference evidence="1" key="1">
    <citation type="submission" date="2018-01" db="EMBL/GenBank/DDBJ databases">
        <title>An insight into the sialome of Amazonian anophelines.</title>
        <authorList>
            <person name="Ribeiro J.M."/>
            <person name="Scarpassa V."/>
            <person name="Calvo E."/>
        </authorList>
    </citation>
    <scope>NUCLEOTIDE SEQUENCE</scope>
</reference>
<dbReference type="EMBL" id="GGFL01011662">
    <property type="protein sequence ID" value="MBW75840.1"/>
    <property type="molecule type" value="Transcribed_RNA"/>
</dbReference>
<evidence type="ECO:0000313" key="1">
    <source>
        <dbReference type="EMBL" id="MBW75840.1"/>
    </source>
</evidence>
<accession>A0A2M4DE18</accession>
<proteinExistence type="predicted"/>
<sequence length="83" mass="9039">MMKCGVPCRAVPCRVAMLYAGAWFLVRNGDAKTSLCTIARSCIELQRGLCACVCLCVPILWHSQQTIQGSSSSSMCRGQRVPE</sequence>
<name>A0A2M4DE18_ANODA</name>
<protein>
    <submittedName>
        <fullName evidence="1">Putative secreted protein</fullName>
    </submittedName>
</protein>
<dbReference type="AlphaFoldDB" id="A0A2M4DE18"/>